<feature type="region of interest" description="Disordered" evidence="3">
    <location>
        <begin position="12"/>
        <end position="34"/>
    </location>
</feature>
<dbReference type="Pfam" id="PF07714">
    <property type="entry name" value="PK_Tyr_Ser-Thr"/>
    <property type="match status" value="1"/>
</dbReference>
<comment type="caution">
    <text evidence="5">The sequence shown here is derived from an EMBL/GenBank/DDBJ whole genome shotgun (WGS) entry which is preliminary data.</text>
</comment>
<reference evidence="5" key="1">
    <citation type="submission" date="2017-08" db="EMBL/GenBank/DDBJ databases">
        <authorList>
            <person name="Polle J.E."/>
            <person name="Barry K."/>
            <person name="Cushman J."/>
            <person name="Schmutz J."/>
            <person name="Tran D."/>
            <person name="Hathwaick L.T."/>
            <person name="Yim W.C."/>
            <person name="Jenkins J."/>
            <person name="Mckie-Krisberg Z.M."/>
            <person name="Prochnik S."/>
            <person name="Lindquist E."/>
            <person name="Dockter R.B."/>
            <person name="Adam C."/>
            <person name="Molina H."/>
            <person name="Bunkerborg J."/>
            <person name="Jin E."/>
            <person name="Buchheim M."/>
            <person name="Magnuson J."/>
        </authorList>
    </citation>
    <scope>NUCLEOTIDE SEQUENCE</scope>
    <source>
        <strain evidence="5">CCAP 19/18</strain>
    </source>
</reference>
<dbReference type="InterPro" id="IPR050198">
    <property type="entry name" value="Non-receptor_tyrosine_kinases"/>
</dbReference>
<keyword evidence="1" id="KW-0547">Nucleotide-binding</keyword>
<name>A0ABQ7H3S0_DUNSA</name>
<keyword evidence="2" id="KW-0067">ATP-binding</keyword>
<dbReference type="InterPro" id="IPR011009">
    <property type="entry name" value="Kinase-like_dom_sf"/>
</dbReference>
<dbReference type="Proteomes" id="UP000815325">
    <property type="component" value="Unassembled WGS sequence"/>
</dbReference>
<dbReference type="PANTHER" id="PTHR24418">
    <property type="entry name" value="TYROSINE-PROTEIN KINASE"/>
    <property type="match status" value="1"/>
</dbReference>
<evidence type="ECO:0000256" key="2">
    <source>
        <dbReference type="ARBA" id="ARBA00022840"/>
    </source>
</evidence>
<evidence type="ECO:0000259" key="4">
    <source>
        <dbReference type="PROSITE" id="PS50011"/>
    </source>
</evidence>
<dbReference type="SUPFAM" id="SSF56112">
    <property type="entry name" value="Protein kinase-like (PK-like)"/>
    <property type="match status" value="1"/>
</dbReference>
<keyword evidence="6" id="KW-1185">Reference proteome</keyword>
<dbReference type="Gene3D" id="1.10.510.10">
    <property type="entry name" value="Transferase(Phosphotransferase) domain 1"/>
    <property type="match status" value="1"/>
</dbReference>
<evidence type="ECO:0000256" key="3">
    <source>
        <dbReference type="SAM" id="MobiDB-lite"/>
    </source>
</evidence>
<dbReference type="EMBL" id="MU069483">
    <property type="protein sequence ID" value="KAF5841507.1"/>
    <property type="molecule type" value="Genomic_DNA"/>
</dbReference>
<protein>
    <recommendedName>
        <fullName evidence="4">Protein kinase domain-containing protein</fullName>
    </recommendedName>
</protein>
<organism evidence="5 6">
    <name type="scientific">Dunaliella salina</name>
    <name type="common">Green alga</name>
    <name type="synonym">Protococcus salinus</name>
    <dbReference type="NCBI Taxonomy" id="3046"/>
    <lineage>
        <taxon>Eukaryota</taxon>
        <taxon>Viridiplantae</taxon>
        <taxon>Chlorophyta</taxon>
        <taxon>core chlorophytes</taxon>
        <taxon>Chlorophyceae</taxon>
        <taxon>CS clade</taxon>
        <taxon>Chlamydomonadales</taxon>
        <taxon>Dunaliellaceae</taxon>
        <taxon>Dunaliella</taxon>
    </lineage>
</organism>
<gene>
    <name evidence="5" type="ORF">DUNSADRAFT_12435</name>
</gene>
<evidence type="ECO:0000256" key="1">
    <source>
        <dbReference type="ARBA" id="ARBA00022741"/>
    </source>
</evidence>
<dbReference type="PROSITE" id="PS50011">
    <property type="entry name" value="PROTEIN_KINASE_DOM"/>
    <property type="match status" value="1"/>
</dbReference>
<dbReference type="InterPro" id="IPR000719">
    <property type="entry name" value="Prot_kinase_dom"/>
</dbReference>
<feature type="domain" description="Protein kinase" evidence="4">
    <location>
        <begin position="106"/>
        <end position="285"/>
    </location>
</feature>
<feature type="compositionally biased region" description="Polar residues" evidence="3">
    <location>
        <begin position="21"/>
        <end position="34"/>
    </location>
</feature>
<dbReference type="InterPro" id="IPR001245">
    <property type="entry name" value="Ser-Thr/Tyr_kinase_cat_dom"/>
</dbReference>
<proteinExistence type="predicted"/>
<evidence type="ECO:0000313" key="5">
    <source>
        <dbReference type="EMBL" id="KAF5841507.1"/>
    </source>
</evidence>
<sequence>MDLLAAHRIISGDKSGASEADGNSSHEPSRTSCWTSTVESSVQISGLSSSTGSTAGCPGLVQKSSNGNPSKWGVAGIKIMAANKVAAMFETLRDQKQVNELDSSRLKLVKDLGEGAFATVKLCELLPKLQPHRRPSLPTYLDKKSPTQRMEIAPKNASQLNRPFSLPAYPDKKSPAQQMEAVPKNRHYAKPWAGGRQLVAVKCIKPGTSQPIDDLDSFIQEAALTRKLNHKHIVGYVGIGFMDSNSGGSKQRSMFIAQEYMAGGTLRSMVSKQMLSPNRTVYTDK</sequence>
<evidence type="ECO:0000313" key="6">
    <source>
        <dbReference type="Proteomes" id="UP000815325"/>
    </source>
</evidence>
<accession>A0ABQ7H3S0</accession>